<accession>A0ABX4LUX0</accession>
<evidence type="ECO:0000313" key="1">
    <source>
        <dbReference type="EMBL" id="PHO10304.1"/>
    </source>
</evidence>
<dbReference type="EMBL" id="NWVW01000004">
    <property type="protein sequence ID" value="PHO10304.1"/>
    <property type="molecule type" value="Genomic_DNA"/>
</dbReference>
<evidence type="ECO:0008006" key="3">
    <source>
        <dbReference type="Google" id="ProtNLM"/>
    </source>
</evidence>
<keyword evidence="2" id="KW-1185">Reference proteome</keyword>
<gene>
    <name evidence="1" type="ORF">CPG37_04460</name>
</gene>
<name>A0ABX4LUX0_9BACT</name>
<dbReference type="Proteomes" id="UP000221384">
    <property type="component" value="Unassembled WGS sequence"/>
</dbReference>
<dbReference type="RefSeq" id="WP_099333986.1">
    <property type="nucleotide sequence ID" value="NZ_CP042812.1"/>
</dbReference>
<protein>
    <recommendedName>
        <fullName evidence="3">DUF2845 domain-containing protein</fullName>
    </recommendedName>
</protein>
<evidence type="ECO:0000313" key="2">
    <source>
        <dbReference type="Proteomes" id="UP000221384"/>
    </source>
</evidence>
<organism evidence="1 2">
    <name type="scientific">Malaciobacter canalis</name>
    <dbReference type="NCBI Taxonomy" id="1912871"/>
    <lineage>
        <taxon>Bacteria</taxon>
        <taxon>Pseudomonadati</taxon>
        <taxon>Campylobacterota</taxon>
        <taxon>Epsilonproteobacteria</taxon>
        <taxon>Campylobacterales</taxon>
        <taxon>Arcobacteraceae</taxon>
        <taxon>Malaciobacter</taxon>
    </lineage>
</organism>
<proteinExistence type="predicted"/>
<comment type="caution">
    <text evidence="1">The sequence shown here is derived from an EMBL/GenBank/DDBJ whole genome shotgun (WGS) entry which is preliminary data.</text>
</comment>
<sequence>MGKIFLVLGLLVSSAFCSGYKKATIEKQFLNNECTKVDISKKISIYNCKDKTVIVHYDEIYQKAEKFRIITDGTSVEYNGL</sequence>
<reference evidence="1 2" key="1">
    <citation type="submission" date="2017-09" db="EMBL/GenBank/DDBJ databases">
        <authorList>
            <person name="Perez-Cataluna A."/>
            <person name="Figueras M.J."/>
            <person name="Salas-Masso N."/>
        </authorList>
    </citation>
    <scope>NUCLEOTIDE SEQUENCE [LARGE SCALE GENOMIC DNA]</scope>
    <source>
        <strain evidence="1 2">F138-33</strain>
    </source>
</reference>